<dbReference type="Proteomes" id="UP000648182">
    <property type="component" value="Unassembled WGS sequence"/>
</dbReference>
<name>A0ABR8VLL1_9BACI</name>
<evidence type="ECO:0000259" key="1">
    <source>
        <dbReference type="PROSITE" id="PS50883"/>
    </source>
</evidence>
<dbReference type="PANTHER" id="PTHR33121">
    <property type="entry name" value="CYCLIC DI-GMP PHOSPHODIESTERASE PDEF"/>
    <property type="match status" value="1"/>
</dbReference>
<accession>A0ABR8VLL1</accession>
<gene>
    <name evidence="2" type="ORF">H9631_11210</name>
</gene>
<keyword evidence="3" id="KW-1185">Reference proteome</keyword>
<dbReference type="SUPFAM" id="SSF141868">
    <property type="entry name" value="EAL domain-like"/>
    <property type="match status" value="1"/>
</dbReference>
<organism evidence="2 3">
    <name type="scientific">Bacillus norwichensis</name>
    <dbReference type="NCBI Taxonomy" id="2762217"/>
    <lineage>
        <taxon>Bacteria</taxon>
        <taxon>Bacillati</taxon>
        <taxon>Bacillota</taxon>
        <taxon>Bacilli</taxon>
        <taxon>Bacillales</taxon>
        <taxon>Bacillaceae</taxon>
        <taxon>Bacillus</taxon>
    </lineage>
</organism>
<dbReference type="EMBL" id="JACSPV010000017">
    <property type="protein sequence ID" value="MBD8005654.1"/>
    <property type="molecule type" value="Genomic_DNA"/>
</dbReference>
<proteinExistence type="predicted"/>
<dbReference type="SMART" id="SM00052">
    <property type="entry name" value="EAL"/>
    <property type="match status" value="1"/>
</dbReference>
<dbReference type="InterPro" id="IPR001633">
    <property type="entry name" value="EAL_dom"/>
</dbReference>
<dbReference type="CDD" id="cd01948">
    <property type="entry name" value="EAL"/>
    <property type="match status" value="1"/>
</dbReference>
<protein>
    <submittedName>
        <fullName evidence="2">EAL domain-containing protein</fullName>
    </submittedName>
</protein>
<evidence type="ECO:0000313" key="2">
    <source>
        <dbReference type="EMBL" id="MBD8005654.1"/>
    </source>
</evidence>
<sequence length="239" mass="27341">MSAESFIQMDQFYHFFQPIYDIKSSKKVGYEALFRHETYPNPEVAFQTAKQENCLYDLDSQSIYKALSSFYSVDSREELGVLFLNIFPSTILNPNFPDFVQQIIADNDTVNQQVVLEISESEAIPDLESLKYRLFGLRQDGFLIAIDDIGRGYSSAETIIELEPDYLKLDRYLAQDLHILQKKQEYISVFKNFCEKTGSKLILEGVETEEELQMAKALGISGAQGYYLGKPALLQSVFI</sequence>
<dbReference type="RefSeq" id="WP_191812814.1">
    <property type="nucleotide sequence ID" value="NZ_JACSPV010000017.1"/>
</dbReference>
<dbReference type="InterPro" id="IPR050706">
    <property type="entry name" value="Cyclic-di-GMP_PDE-like"/>
</dbReference>
<dbReference type="PROSITE" id="PS50883">
    <property type="entry name" value="EAL"/>
    <property type="match status" value="1"/>
</dbReference>
<feature type="domain" description="EAL" evidence="1">
    <location>
        <begin position="1"/>
        <end position="239"/>
    </location>
</feature>
<dbReference type="Pfam" id="PF00563">
    <property type="entry name" value="EAL"/>
    <property type="match status" value="1"/>
</dbReference>
<comment type="caution">
    <text evidence="2">The sequence shown here is derived from an EMBL/GenBank/DDBJ whole genome shotgun (WGS) entry which is preliminary data.</text>
</comment>
<dbReference type="Gene3D" id="3.20.20.450">
    <property type="entry name" value="EAL domain"/>
    <property type="match status" value="1"/>
</dbReference>
<dbReference type="InterPro" id="IPR035919">
    <property type="entry name" value="EAL_sf"/>
</dbReference>
<evidence type="ECO:0000313" key="3">
    <source>
        <dbReference type="Proteomes" id="UP000648182"/>
    </source>
</evidence>
<dbReference type="PANTHER" id="PTHR33121:SF76">
    <property type="entry name" value="SIGNALING PROTEIN"/>
    <property type="match status" value="1"/>
</dbReference>
<reference evidence="2 3" key="1">
    <citation type="submission" date="2020-08" db="EMBL/GenBank/DDBJ databases">
        <title>A Genomic Blueprint of the Chicken Gut Microbiome.</title>
        <authorList>
            <person name="Gilroy R."/>
            <person name="Ravi A."/>
            <person name="Getino M."/>
            <person name="Pursley I."/>
            <person name="Horton D.L."/>
            <person name="Alikhan N.-F."/>
            <person name="Baker D."/>
            <person name="Gharbi K."/>
            <person name="Hall N."/>
            <person name="Watson M."/>
            <person name="Adriaenssens E.M."/>
            <person name="Foster-Nyarko E."/>
            <person name="Jarju S."/>
            <person name="Secka A."/>
            <person name="Antonio M."/>
            <person name="Oren A."/>
            <person name="Chaudhuri R."/>
            <person name="La Ragione R.M."/>
            <person name="Hildebrand F."/>
            <person name="Pallen M.J."/>
        </authorList>
    </citation>
    <scope>NUCLEOTIDE SEQUENCE [LARGE SCALE GENOMIC DNA]</scope>
    <source>
        <strain evidence="2 3">Sa1BUA2</strain>
    </source>
</reference>